<protein>
    <submittedName>
        <fullName evidence="1">Uncharacterized protein</fullName>
    </submittedName>
</protein>
<proteinExistence type="predicted"/>
<reference evidence="1 2" key="1">
    <citation type="submission" date="2019-06" db="EMBL/GenBank/DDBJ databases">
        <title>Genomics analysis of Aphanomyces spp. identifies a new class of oomycete effector associated with host adaptation.</title>
        <authorList>
            <person name="Gaulin E."/>
        </authorList>
    </citation>
    <scope>NUCLEOTIDE SEQUENCE [LARGE SCALE GENOMIC DNA]</scope>
    <source>
        <strain evidence="1 2">E</strain>
    </source>
</reference>
<evidence type="ECO:0000313" key="2">
    <source>
        <dbReference type="Proteomes" id="UP000469452"/>
    </source>
</evidence>
<dbReference type="AlphaFoldDB" id="A0A6A5AIB5"/>
<dbReference type="Proteomes" id="UP000469452">
    <property type="component" value="Unassembled WGS sequence"/>
</dbReference>
<feature type="non-terminal residue" evidence="1">
    <location>
        <position position="1"/>
    </location>
</feature>
<sequence length="68" mass="7693">KIIGDNPVVSKYVQRPSPQVIGQMIHRFRHLQNDIPDTGDEVEVLQMEQDSRQCVLNADHLQARLGSA</sequence>
<gene>
    <name evidence="1" type="ORF">AaE_007318</name>
</gene>
<evidence type="ECO:0000313" key="1">
    <source>
        <dbReference type="EMBL" id="KAF0748547.1"/>
    </source>
</evidence>
<name>A0A6A5AIB5_APHAT</name>
<dbReference type="EMBL" id="VJMI01013120">
    <property type="protein sequence ID" value="KAF0748547.1"/>
    <property type="molecule type" value="Genomic_DNA"/>
</dbReference>
<accession>A0A6A5AIB5</accession>
<organism evidence="1 2">
    <name type="scientific">Aphanomyces astaci</name>
    <name type="common">Crayfish plague agent</name>
    <dbReference type="NCBI Taxonomy" id="112090"/>
    <lineage>
        <taxon>Eukaryota</taxon>
        <taxon>Sar</taxon>
        <taxon>Stramenopiles</taxon>
        <taxon>Oomycota</taxon>
        <taxon>Saprolegniomycetes</taxon>
        <taxon>Saprolegniales</taxon>
        <taxon>Verrucalvaceae</taxon>
        <taxon>Aphanomyces</taxon>
    </lineage>
</organism>
<comment type="caution">
    <text evidence="1">The sequence shown here is derived from an EMBL/GenBank/DDBJ whole genome shotgun (WGS) entry which is preliminary data.</text>
</comment>